<evidence type="ECO:0000313" key="2">
    <source>
        <dbReference type="Proteomes" id="UP000071778"/>
    </source>
</evidence>
<evidence type="ECO:0000313" key="1">
    <source>
        <dbReference type="EMBL" id="AMP08872.1"/>
    </source>
</evidence>
<organism evidence="1 2">
    <name type="scientific">Collimonas arenae</name>
    <dbReference type="NCBI Taxonomy" id="279058"/>
    <lineage>
        <taxon>Bacteria</taxon>
        <taxon>Pseudomonadati</taxon>
        <taxon>Pseudomonadota</taxon>
        <taxon>Betaproteobacteria</taxon>
        <taxon>Burkholderiales</taxon>
        <taxon>Oxalobacteraceae</taxon>
        <taxon>Collimonas</taxon>
    </lineage>
</organism>
<dbReference type="Proteomes" id="UP000071778">
    <property type="component" value="Chromosome"/>
</dbReference>
<reference evidence="1 2" key="1">
    <citation type="submission" date="2015-11" db="EMBL/GenBank/DDBJ databases">
        <title>Exploring the genomic traits of fungus-feeding bacterial genus Collimonas.</title>
        <authorList>
            <person name="Song C."/>
            <person name="Schmidt R."/>
            <person name="de Jager V."/>
            <person name="Krzyzanowska D."/>
            <person name="Jongedijk E."/>
            <person name="Cankar K."/>
            <person name="Beekwilder J."/>
            <person name="van Veen A."/>
            <person name="de Boer W."/>
            <person name="van Veen J.A."/>
            <person name="Garbeva P."/>
        </authorList>
    </citation>
    <scope>NUCLEOTIDE SEQUENCE [LARGE SCALE GENOMIC DNA]</scope>
    <source>
        <strain evidence="1 2">Ter282</strain>
    </source>
</reference>
<sequence>MSNVGLFIAIDNVIFDAFIYCSSSKLHIEQYSVDFSRIGKPLFYVWRVNNQSLTPFFIC</sequence>
<name>A0A127QGZ4_9BURK</name>
<keyword evidence="2" id="KW-1185">Reference proteome</keyword>
<dbReference type="EMBL" id="CP013235">
    <property type="protein sequence ID" value="AMP08872.1"/>
    <property type="molecule type" value="Genomic_DNA"/>
</dbReference>
<dbReference type="AlphaFoldDB" id="A0A127QGZ4"/>
<protein>
    <submittedName>
        <fullName evidence="1">Uncharacterized protein</fullName>
    </submittedName>
</protein>
<proteinExistence type="predicted"/>
<accession>A0A127QGZ4</accession>
<gene>
    <name evidence="1" type="ORF">CAter282_1077</name>
</gene>